<evidence type="ECO:0000313" key="1">
    <source>
        <dbReference type="EMBL" id="NJC25294.1"/>
    </source>
</evidence>
<dbReference type="EMBL" id="JAATJH010000001">
    <property type="protein sequence ID" value="NJC25294.1"/>
    <property type="molecule type" value="Genomic_DNA"/>
</dbReference>
<organism evidence="1 2">
    <name type="scientific">Neolewinella antarctica</name>
    <dbReference type="NCBI Taxonomy" id="442734"/>
    <lineage>
        <taxon>Bacteria</taxon>
        <taxon>Pseudomonadati</taxon>
        <taxon>Bacteroidota</taxon>
        <taxon>Saprospiria</taxon>
        <taxon>Saprospirales</taxon>
        <taxon>Lewinellaceae</taxon>
        <taxon>Neolewinella</taxon>
    </lineage>
</organism>
<sequence>MKLADNNCQHNAFERKFAACAPKIETFMAPRVAGQNNVQE</sequence>
<accession>A0ABX0X8L3</accession>
<reference evidence="1 2" key="1">
    <citation type="submission" date="2020-03" db="EMBL/GenBank/DDBJ databases">
        <title>Genomic Encyclopedia of Type Strains, Phase IV (KMG-IV): sequencing the most valuable type-strain genomes for metagenomic binning, comparative biology and taxonomic classification.</title>
        <authorList>
            <person name="Goeker M."/>
        </authorList>
    </citation>
    <scope>NUCLEOTIDE SEQUENCE [LARGE SCALE GENOMIC DNA]</scope>
    <source>
        <strain evidence="1 2">DSM 105096</strain>
    </source>
</reference>
<dbReference type="Proteomes" id="UP000770785">
    <property type="component" value="Unassembled WGS sequence"/>
</dbReference>
<protein>
    <submittedName>
        <fullName evidence="1">Uncharacterized protein</fullName>
    </submittedName>
</protein>
<name>A0ABX0X8L3_9BACT</name>
<comment type="caution">
    <text evidence="1">The sequence shown here is derived from an EMBL/GenBank/DDBJ whole genome shotgun (WGS) entry which is preliminary data.</text>
</comment>
<keyword evidence="2" id="KW-1185">Reference proteome</keyword>
<proteinExistence type="predicted"/>
<gene>
    <name evidence="1" type="ORF">GGR27_000775</name>
</gene>
<evidence type="ECO:0000313" key="2">
    <source>
        <dbReference type="Proteomes" id="UP000770785"/>
    </source>
</evidence>